<evidence type="ECO:0000256" key="1">
    <source>
        <dbReference type="SAM" id="MobiDB-lite"/>
    </source>
</evidence>
<gene>
    <name evidence="2" type="ORF">Nepgr_020372</name>
</gene>
<feature type="region of interest" description="Disordered" evidence="1">
    <location>
        <begin position="68"/>
        <end position="96"/>
    </location>
</feature>
<dbReference type="EMBL" id="BSYO01000019">
    <property type="protein sequence ID" value="GMH18531.1"/>
    <property type="molecule type" value="Genomic_DNA"/>
</dbReference>
<protein>
    <submittedName>
        <fullName evidence="2">Uncharacterized protein</fullName>
    </submittedName>
</protein>
<evidence type="ECO:0000313" key="3">
    <source>
        <dbReference type="Proteomes" id="UP001279734"/>
    </source>
</evidence>
<proteinExistence type="predicted"/>
<comment type="caution">
    <text evidence="2">The sequence shown here is derived from an EMBL/GenBank/DDBJ whole genome shotgun (WGS) entry which is preliminary data.</text>
</comment>
<name>A0AAD3SYX0_NEPGR</name>
<accession>A0AAD3SYX0</accession>
<sequence length="96" mass="11028">MLPPRQSQHTIQNHFSSAKSSDAKFIAILQLLINWSPISRAAYQNRGQFTHGNHQHPTDQLEHKRQNLTTTGHQSSIMMHRISNSRARNQHHSGSR</sequence>
<reference evidence="2" key="1">
    <citation type="submission" date="2023-05" db="EMBL/GenBank/DDBJ databases">
        <title>Nepenthes gracilis genome sequencing.</title>
        <authorList>
            <person name="Fukushima K."/>
        </authorList>
    </citation>
    <scope>NUCLEOTIDE SEQUENCE</scope>
    <source>
        <strain evidence="2">SING2019-196</strain>
    </source>
</reference>
<organism evidence="2 3">
    <name type="scientific">Nepenthes gracilis</name>
    <name type="common">Slender pitcher plant</name>
    <dbReference type="NCBI Taxonomy" id="150966"/>
    <lineage>
        <taxon>Eukaryota</taxon>
        <taxon>Viridiplantae</taxon>
        <taxon>Streptophyta</taxon>
        <taxon>Embryophyta</taxon>
        <taxon>Tracheophyta</taxon>
        <taxon>Spermatophyta</taxon>
        <taxon>Magnoliopsida</taxon>
        <taxon>eudicotyledons</taxon>
        <taxon>Gunneridae</taxon>
        <taxon>Pentapetalae</taxon>
        <taxon>Caryophyllales</taxon>
        <taxon>Nepenthaceae</taxon>
        <taxon>Nepenthes</taxon>
    </lineage>
</organism>
<feature type="compositionally biased region" description="Polar residues" evidence="1">
    <location>
        <begin position="68"/>
        <end position="87"/>
    </location>
</feature>
<evidence type="ECO:0000313" key="2">
    <source>
        <dbReference type="EMBL" id="GMH18531.1"/>
    </source>
</evidence>
<dbReference type="Proteomes" id="UP001279734">
    <property type="component" value="Unassembled WGS sequence"/>
</dbReference>
<keyword evidence="3" id="KW-1185">Reference proteome</keyword>
<dbReference type="AlphaFoldDB" id="A0AAD3SYX0"/>